<dbReference type="PROSITE" id="PS51387">
    <property type="entry name" value="FAD_PCMH"/>
    <property type="match status" value="1"/>
</dbReference>
<keyword evidence="6" id="KW-1015">Disulfide bond</keyword>
<keyword evidence="5" id="KW-0274">FAD</keyword>
<dbReference type="SUPFAM" id="SSF56176">
    <property type="entry name" value="FAD-binding/transporter-associated domain-like"/>
    <property type="match status" value="1"/>
</dbReference>
<keyword evidence="7" id="KW-0325">Glycoprotein</keyword>
<sequence length="529" mass="59156">MRSITPFLFLFSALSFLFSATSDSPFETFLHCLSNQSSPSISKAIYTPNHPSFFSILHMHTHNHRFSAPTAPKPLAIVTALDESHVQGTVVCAKSNGLEIRIRSGGHDCEGLSYVSDVPFVVLDMFPLGSVDVDIAEGTAWVQAGSTLGQLYYHIAEKSGVHAFPAGVCPTVGAGGHFSGGGYGNLMRKYGLSVDNIIDAKMVDVNGNILDRKTMGEDQFWAIRGGGGGSFGVVLSWKIKLVSVTPKVTVFKVRKTLEDGARDLVYKWQLIATKLHEDIFIRVMHDVVHSSQKGKTIEVTFIGLFLGKSDEMLSLLNESFPELELKKSECIEMPWINSTLYWYNYPIGTPIEALLDVPKEPLSQSFKTMSDYVKRPVPKSGLKSMWEFIIKSESVRMEWNPYGGKMHEISASETPFPHRAGNLFLIEYLTSWGEDGVEAKNHYLNISKSFYEFMSPFVSHSPREAFLNYRDLDIGVNHPSNVTNVDIAQSFGSKYFKNNFKRLVRVKSRVDPHNFFRHEQSIPPLFGNL</sequence>
<feature type="chain" id="PRO_5020032322" evidence="8">
    <location>
        <begin position="23"/>
        <end position="529"/>
    </location>
</feature>
<keyword evidence="4 8" id="KW-0732">Signal</keyword>
<dbReference type="GO" id="GO:0071949">
    <property type="term" value="F:FAD binding"/>
    <property type="evidence" value="ECO:0007669"/>
    <property type="project" value="InterPro"/>
</dbReference>
<dbReference type="FunFam" id="3.30.43.10:FF:000004">
    <property type="entry name" value="Berberine bridge enzyme-like 15"/>
    <property type="match status" value="1"/>
</dbReference>
<evidence type="ECO:0000256" key="6">
    <source>
        <dbReference type="ARBA" id="ARBA00023157"/>
    </source>
</evidence>
<keyword evidence="11" id="KW-1185">Reference proteome</keyword>
<comment type="cofactor">
    <cofactor evidence="1">
        <name>FAD</name>
        <dbReference type="ChEBI" id="CHEBI:57692"/>
    </cofactor>
</comment>
<proteinExistence type="inferred from homology"/>
<evidence type="ECO:0000256" key="2">
    <source>
        <dbReference type="ARBA" id="ARBA00005466"/>
    </source>
</evidence>
<name>A0A4D6L6Z9_VIGUN</name>
<accession>A0A4D6L6Z9</accession>
<dbReference type="InterPro" id="IPR006094">
    <property type="entry name" value="Oxid_FAD_bind_N"/>
</dbReference>
<feature type="domain" description="FAD-binding PCMH-type" evidence="9">
    <location>
        <begin position="70"/>
        <end position="244"/>
    </location>
</feature>
<gene>
    <name evidence="10" type="ORF">DEO72_LG2g4635</name>
</gene>
<dbReference type="Gene3D" id="3.30.465.10">
    <property type="match status" value="1"/>
</dbReference>
<evidence type="ECO:0000256" key="3">
    <source>
        <dbReference type="ARBA" id="ARBA00022630"/>
    </source>
</evidence>
<comment type="similarity">
    <text evidence="2">Belongs to the oxygen-dependent FAD-linked oxidoreductase family.</text>
</comment>
<dbReference type="Pfam" id="PF01565">
    <property type="entry name" value="FAD_binding_4"/>
    <property type="match status" value="1"/>
</dbReference>
<dbReference type="InterPro" id="IPR016167">
    <property type="entry name" value="FAD-bd_PCMH_sub1"/>
</dbReference>
<dbReference type="GO" id="GO:1901696">
    <property type="term" value="P:cannabinoid biosynthetic process"/>
    <property type="evidence" value="ECO:0007669"/>
    <property type="project" value="UniProtKB-ARBA"/>
</dbReference>
<evidence type="ECO:0000256" key="5">
    <source>
        <dbReference type="ARBA" id="ARBA00022827"/>
    </source>
</evidence>
<dbReference type="Gene3D" id="3.30.43.10">
    <property type="entry name" value="Uridine Diphospho-n-acetylenolpyruvylglucosamine Reductase, domain 2"/>
    <property type="match status" value="1"/>
</dbReference>
<keyword evidence="3" id="KW-0285">Flavoprotein</keyword>
<dbReference type="GO" id="GO:0016491">
    <property type="term" value="F:oxidoreductase activity"/>
    <property type="evidence" value="ECO:0007669"/>
    <property type="project" value="InterPro"/>
</dbReference>
<dbReference type="InterPro" id="IPR036318">
    <property type="entry name" value="FAD-bd_PCMH-like_sf"/>
</dbReference>
<evidence type="ECO:0000259" key="9">
    <source>
        <dbReference type="PROSITE" id="PS51387"/>
    </source>
</evidence>
<organism evidence="10 11">
    <name type="scientific">Vigna unguiculata</name>
    <name type="common">Cowpea</name>
    <dbReference type="NCBI Taxonomy" id="3917"/>
    <lineage>
        <taxon>Eukaryota</taxon>
        <taxon>Viridiplantae</taxon>
        <taxon>Streptophyta</taxon>
        <taxon>Embryophyta</taxon>
        <taxon>Tracheophyta</taxon>
        <taxon>Spermatophyta</taxon>
        <taxon>Magnoliopsida</taxon>
        <taxon>eudicotyledons</taxon>
        <taxon>Gunneridae</taxon>
        <taxon>Pentapetalae</taxon>
        <taxon>rosids</taxon>
        <taxon>fabids</taxon>
        <taxon>Fabales</taxon>
        <taxon>Fabaceae</taxon>
        <taxon>Papilionoideae</taxon>
        <taxon>50 kb inversion clade</taxon>
        <taxon>NPAAA clade</taxon>
        <taxon>indigoferoid/millettioid clade</taxon>
        <taxon>Phaseoleae</taxon>
        <taxon>Vigna</taxon>
    </lineage>
</organism>
<evidence type="ECO:0000313" key="10">
    <source>
        <dbReference type="EMBL" id="QCD84283.1"/>
    </source>
</evidence>
<evidence type="ECO:0000256" key="8">
    <source>
        <dbReference type="SAM" id="SignalP"/>
    </source>
</evidence>
<feature type="signal peptide" evidence="8">
    <location>
        <begin position="1"/>
        <end position="22"/>
    </location>
</feature>
<evidence type="ECO:0000256" key="7">
    <source>
        <dbReference type="ARBA" id="ARBA00023180"/>
    </source>
</evidence>
<dbReference type="InterPro" id="IPR012951">
    <property type="entry name" value="BBE"/>
</dbReference>
<dbReference type="Gene3D" id="3.40.462.20">
    <property type="match status" value="1"/>
</dbReference>
<protein>
    <submittedName>
        <fullName evidence="10">CO dehydrogenase flavoprotein-like</fullName>
    </submittedName>
</protein>
<evidence type="ECO:0000256" key="1">
    <source>
        <dbReference type="ARBA" id="ARBA00001974"/>
    </source>
</evidence>
<dbReference type="InterPro" id="IPR016169">
    <property type="entry name" value="FAD-bd_PCMH_sub2"/>
</dbReference>
<dbReference type="InterPro" id="IPR016166">
    <property type="entry name" value="FAD-bd_PCMH"/>
</dbReference>
<dbReference type="EMBL" id="CP039346">
    <property type="protein sequence ID" value="QCD84283.1"/>
    <property type="molecule type" value="Genomic_DNA"/>
</dbReference>
<evidence type="ECO:0000313" key="11">
    <source>
        <dbReference type="Proteomes" id="UP000501690"/>
    </source>
</evidence>
<evidence type="ECO:0000256" key="4">
    <source>
        <dbReference type="ARBA" id="ARBA00022729"/>
    </source>
</evidence>
<dbReference type="Pfam" id="PF08031">
    <property type="entry name" value="BBE"/>
    <property type="match status" value="1"/>
</dbReference>
<reference evidence="10 11" key="1">
    <citation type="submission" date="2019-04" db="EMBL/GenBank/DDBJ databases">
        <title>An improved genome assembly and genetic linkage map for asparagus bean, Vigna unguiculata ssp. sesquipedialis.</title>
        <authorList>
            <person name="Xia Q."/>
            <person name="Zhang R."/>
            <person name="Dong Y."/>
        </authorList>
    </citation>
    <scope>NUCLEOTIDE SEQUENCE [LARGE SCALE GENOMIC DNA]</scope>
    <source>
        <tissue evidence="10">Leaf</tissue>
    </source>
</reference>
<dbReference type="Proteomes" id="UP000501690">
    <property type="component" value="Linkage Group LG2"/>
</dbReference>
<dbReference type="AlphaFoldDB" id="A0A4D6L6Z9"/>
<dbReference type="PANTHER" id="PTHR32448">
    <property type="entry name" value="OS08G0158400 PROTEIN"/>
    <property type="match status" value="1"/>
</dbReference>